<dbReference type="SUPFAM" id="SSF81665">
    <property type="entry name" value="Calcium ATPase, transmembrane domain M"/>
    <property type="match status" value="1"/>
</dbReference>
<keyword evidence="4" id="KW-1185">Reference proteome</keyword>
<feature type="region of interest" description="Disordered" evidence="1">
    <location>
        <begin position="1"/>
        <end position="20"/>
    </location>
</feature>
<dbReference type="AlphaFoldDB" id="A0AA36EI66"/>
<evidence type="ECO:0000259" key="2">
    <source>
        <dbReference type="Pfam" id="PF00689"/>
    </source>
</evidence>
<feature type="domain" description="Cation-transporting P-type ATPase C-terminal" evidence="2">
    <location>
        <begin position="273"/>
        <end position="299"/>
    </location>
</feature>
<evidence type="ECO:0000313" key="4">
    <source>
        <dbReference type="Proteomes" id="UP001177003"/>
    </source>
</evidence>
<evidence type="ECO:0000313" key="3">
    <source>
        <dbReference type="EMBL" id="CAI9294310.1"/>
    </source>
</evidence>
<protein>
    <recommendedName>
        <fullName evidence="2">Cation-transporting P-type ATPase C-terminal domain-containing protein</fullName>
    </recommendedName>
</protein>
<dbReference type="Gene3D" id="1.20.1110.10">
    <property type="entry name" value="Calcium-transporting ATPase, transmembrane domain"/>
    <property type="match status" value="1"/>
</dbReference>
<dbReference type="GO" id="GO:0006914">
    <property type="term" value="P:autophagy"/>
    <property type="evidence" value="ECO:0007669"/>
    <property type="project" value="InterPro"/>
</dbReference>
<name>A0AA36EI66_LACSI</name>
<dbReference type="Proteomes" id="UP001177003">
    <property type="component" value="Chromosome 7"/>
</dbReference>
<accession>A0AA36EI66</accession>
<dbReference type="PANTHER" id="PTHR13268">
    <property type="entry name" value="BREAST CARCINOMA AMPLIFIED SEQUENCE 3"/>
    <property type="match status" value="1"/>
</dbReference>
<dbReference type="Pfam" id="PF00689">
    <property type="entry name" value="Cation_ATPase_C"/>
    <property type="match status" value="1"/>
</dbReference>
<proteinExistence type="predicted"/>
<dbReference type="InterPro" id="IPR023298">
    <property type="entry name" value="ATPase_P-typ_TM_dom_sf"/>
</dbReference>
<dbReference type="InterPro" id="IPR006068">
    <property type="entry name" value="ATPase_P-typ_cation-transptr_C"/>
</dbReference>
<gene>
    <name evidence="3" type="ORF">LSALG_LOCUS33295</name>
</gene>
<dbReference type="EMBL" id="OX465083">
    <property type="protein sequence ID" value="CAI9294310.1"/>
    <property type="molecule type" value="Genomic_DNA"/>
</dbReference>
<evidence type="ECO:0000256" key="1">
    <source>
        <dbReference type="SAM" id="MobiDB-lite"/>
    </source>
</evidence>
<dbReference type="GO" id="GO:0005737">
    <property type="term" value="C:cytoplasm"/>
    <property type="evidence" value="ECO:0007669"/>
    <property type="project" value="TreeGrafter"/>
</dbReference>
<dbReference type="GO" id="GO:0042594">
    <property type="term" value="P:response to starvation"/>
    <property type="evidence" value="ECO:0007669"/>
    <property type="project" value="TreeGrafter"/>
</dbReference>
<reference evidence="3" key="1">
    <citation type="submission" date="2023-04" db="EMBL/GenBank/DDBJ databases">
        <authorList>
            <person name="Vijverberg K."/>
            <person name="Xiong W."/>
            <person name="Schranz E."/>
        </authorList>
    </citation>
    <scope>NUCLEOTIDE SEQUENCE</scope>
</reference>
<sequence>MSQRLHCPHLTSDGTPQDLRRSTEVNGTMIRLGIHMLTEIMKRPPLPPSKILIHVTCQASAYVVGVSGWFTGLKLGSDSVGIEYNTHHNIGITLFSIGTIKTGFQVIDVEDSFDFIELVSKRDGPVTFLQLLHIPANPDGNEKFLSLHLLLIVVASDEATGSTMGQNRCYLSPTGRDGSVVSHQFHWFPGKTRAGIFQVNYALVKVLDKLENSSHTVKGVKLIGQDNKALSVILLPLKNMVYRWSLGAIMFEMLVEYPPFYSNDPMSTCRKFLWVNLIMDTCGAFALAIEPPNDGLMNRLDCDFYLDNTA</sequence>
<dbReference type="PANTHER" id="PTHR13268:SF16">
    <property type="entry name" value="ATG18-LIKE PROTEIN-RELATED"/>
    <property type="match status" value="1"/>
</dbReference>
<dbReference type="InterPro" id="IPR045142">
    <property type="entry name" value="BCAS3-like"/>
</dbReference>
<organism evidence="3 4">
    <name type="scientific">Lactuca saligna</name>
    <name type="common">Willowleaf lettuce</name>
    <dbReference type="NCBI Taxonomy" id="75948"/>
    <lineage>
        <taxon>Eukaryota</taxon>
        <taxon>Viridiplantae</taxon>
        <taxon>Streptophyta</taxon>
        <taxon>Embryophyta</taxon>
        <taxon>Tracheophyta</taxon>
        <taxon>Spermatophyta</taxon>
        <taxon>Magnoliopsida</taxon>
        <taxon>eudicotyledons</taxon>
        <taxon>Gunneridae</taxon>
        <taxon>Pentapetalae</taxon>
        <taxon>asterids</taxon>
        <taxon>campanulids</taxon>
        <taxon>Asterales</taxon>
        <taxon>Asteraceae</taxon>
        <taxon>Cichorioideae</taxon>
        <taxon>Cichorieae</taxon>
        <taxon>Lactucinae</taxon>
        <taxon>Lactuca</taxon>
    </lineage>
</organism>